<sequence>MTRDRAIATPHHLATSAGEHMFAKGGNAVDAALAAAAVLTVVYPHNTSIGGDLTALVSTGSTDPVLVDGFGYAPAGVDGTRWGSSGRVPSRGPESITVPGAVKGWKHLHDEYGSLPLATILAPAIEHSHGYEIGRSVRTLIEKVSQESEAGRALIISLFGNDFETATTASNPALGTTLERLAAAGLDDFYRGEVAMKIDSYLRSIRPDFALSDLADYEVKLEQSLSMQFAGLRVHTGGAPSQGFSFLRFLHDLRESLGTDSDVTAMTDAALAEVWIDSFTRSDAIRDSILAEGVNGETLLSPSLSASNSVPAPSAGGDTIGLAATDGHISISLIQSLYSSFGSLCFDPETGVLFQSRGSMFALDASSPQYVKPRVRPPHTLMPVMITDKANVPKIVQSTMGGKAQAQIHARLLIHLLRGDSPSEAISRPRWVSGAKAEQDPARTITVEDDVSTELRTILSHGAEGDVRTTPEHSDSLGHANVIDLRGAKILAASDPRSDGSAWIG</sequence>
<dbReference type="AlphaFoldDB" id="A0A556CMD4"/>
<gene>
    <name evidence="1" type="ORF">FO013_03275</name>
</gene>
<accession>A0A556CMD4</accession>
<dbReference type="EMBL" id="VLTK01000002">
    <property type="protein sequence ID" value="TSI18589.1"/>
    <property type="molecule type" value="Genomic_DNA"/>
</dbReference>
<reference evidence="1 2" key="1">
    <citation type="submission" date="2019-07" db="EMBL/GenBank/DDBJ databases">
        <title>Draft genome sequence of Brevibacterium aurantiacum XU54 isolated from Xinjiang China.</title>
        <authorList>
            <person name="Xu X."/>
        </authorList>
    </citation>
    <scope>NUCLEOTIDE SEQUENCE [LARGE SCALE GENOMIC DNA]</scope>
    <source>
        <strain evidence="1 2">XU54</strain>
    </source>
</reference>
<evidence type="ECO:0008006" key="3">
    <source>
        <dbReference type="Google" id="ProtNLM"/>
    </source>
</evidence>
<evidence type="ECO:0000313" key="1">
    <source>
        <dbReference type="EMBL" id="TSI18589.1"/>
    </source>
</evidence>
<proteinExistence type="predicted"/>
<dbReference type="InterPro" id="IPR052896">
    <property type="entry name" value="GGT-like_enzyme"/>
</dbReference>
<dbReference type="Gene3D" id="3.60.20.40">
    <property type="match status" value="1"/>
</dbReference>
<keyword evidence="2" id="KW-1185">Reference proteome</keyword>
<dbReference type="OrthoDB" id="9781342at2"/>
<dbReference type="SUPFAM" id="SSF56235">
    <property type="entry name" value="N-terminal nucleophile aminohydrolases (Ntn hydrolases)"/>
    <property type="match status" value="1"/>
</dbReference>
<dbReference type="RefSeq" id="WP_143921142.1">
    <property type="nucleotide sequence ID" value="NZ_VLTK01000002.1"/>
</dbReference>
<dbReference type="Proteomes" id="UP000316406">
    <property type="component" value="Unassembled WGS sequence"/>
</dbReference>
<evidence type="ECO:0000313" key="2">
    <source>
        <dbReference type="Proteomes" id="UP000316406"/>
    </source>
</evidence>
<organism evidence="1 2">
    <name type="scientific">Brevibacterium aurantiacum</name>
    <dbReference type="NCBI Taxonomy" id="273384"/>
    <lineage>
        <taxon>Bacteria</taxon>
        <taxon>Bacillati</taxon>
        <taxon>Actinomycetota</taxon>
        <taxon>Actinomycetes</taxon>
        <taxon>Micrococcales</taxon>
        <taxon>Brevibacteriaceae</taxon>
        <taxon>Brevibacterium</taxon>
    </lineage>
</organism>
<protein>
    <recommendedName>
        <fullName evidence="3">Gamma-glutamyltranspeptidase / glutathione hydrolase</fullName>
    </recommendedName>
</protein>
<name>A0A556CMD4_BREAU</name>
<dbReference type="PRINTS" id="PR01210">
    <property type="entry name" value="GGTRANSPTASE"/>
</dbReference>
<dbReference type="PANTHER" id="PTHR43881">
    <property type="entry name" value="GAMMA-GLUTAMYLTRANSPEPTIDASE (AFU_ORTHOLOGUE AFUA_4G13580)"/>
    <property type="match status" value="1"/>
</dbReference>
<dbReference type="InterPro" id="IPR029055">
    <property type="entry name" value="Ntn_hydrolases_N"/>
</dbReference>
<dbReference type="PANTHER" id="PTHR43881:SF5">
    <property type="entry name" value="GAMMA-GLUTAMYLTRANSPEPTIDASE"/>
    <property type="match status" value="1"/>
</dbReference>
<dbReference type="Pfam" id="PF01019">
    <property type="entry name" value="G_glu_transpept"/>
    <property type="match status" value="1"/>
</dbReference>
<dbReference type="InterPro" id="IPR043137">
    <property type="entry name" value="GGT_ssub_C"/>
</dbReference>
<comment type="caution">
    <text evidence="1">The sequence shown here is derived from an EMBL/GenBank/DDBJ whole genome shotgun (WGS) entry which is preliminary data.</text>
</comment>